<reference evidence="2 3" key="1">
    <citation type="submission" date="2023-10" db="EMBL/GenBank/DDBJ databases">
        <title>Draft genome sequence of Xylaria bambusicola isolate GMP-LS, the root and basal stem rot pathogen of sugarcane in Indonesia.</title>
        <authorList>
            <person name="Selvaraj P."/>
            <person name="Muralishankar V."/>
            <person name="Muruganantham S."/>
            <person name="Sp S."/>
            <person name="Haryani S."/>
            <person name="Lau K.J.X."/>
            <person name="Naqvi N.I."/>
        </authorList>
    </citation>
    <scope>NUCLEOTIDE SEQUENCE [LARGE SCALE GENOMIC DNA]</scope>
    <source>
        <strain evidence="2">GMP-LS</strain>
    </source>
</reference>
<evidence type="ECO:0000313" key="2">
    <source>
        <dbReference type="EMBL" id="KAK5631991.1"/>
    </source>
</evidence>
<comment type="caution">
    <text evidence="2">The sequence shown here is derived from an EMBL/GenBank/DDBJ whole genome shotgun (WGS) entry which is preliminary data.</text>
</comment>
<feature type="compositionally biased region" description="Basic and acidic residues" evidence="1">
    <location>
        <begin position="117"/>
        <end position="127"/>
    </location>
</feature>
<gene>
    <name evidence="2" type="ORF">RRF57_007705</name>
</gene>
<accession>A0AAN7UU52</accession>
<feature type="region of interest" description="Disordered" evidence="1">
    <location>
        <begin position="102"/>
        <end position="134"/>
    </location>
</feature>
<evidence type="ECO:0000256" key="1">
    <source>
        <dbReference type="SAM" id="MobiDB-lite"/>
    </source>
</evidence>
<keyword evidence="3" id="KW-1185">Reference proteome</keyword>
<sequence length="134" mass="14602">MNWSRAITTSRASCAFCWLSSPDKLTALREAIDSSSIAASCLFRRSMTVTARIAVFGRGSVKRSLLVFIEVLASWTLRRISTIASRTAWLMPSLSPCSSTFLAAPKKASTPPGGGRKRGDESGDREPANFCRRL</sequence>
<evidence type="ECO:0000313" key="3">
    <source>
        <dbReference type="Proteomes" id="UP001305414"/>
    </source>
</evidence>
<name>A0AAN7UU52_9PEZI</name>
<organism evidence="2 3">
    <name type="scientific">Xylaria bambusicola</name>
    <dbReference type="NCBI Taxonomy" id="326684"/>
    <lineage>
        <taxon>Eukaryota</taxon>
        <taxon>Fungi</taxon>
        <taxon>Dikarya</taxon>
        <taxon>Ascomycota</taxon>
        <taxon>Pezizomycotina</taxon>
        <taxon>Sordariomycetes</taxon>
        <taxon>Xylariomycetidae</taxon>
        <taxon>Xylariales</taxon>
        <taxon>Xylariaceae</taxon>
        <taxon>Xylaria</taxon>
    </lineage>
</organism>
<protein>
    <submittedName>
        <fullName evidence="2">Uncharacterized protein</fullName>
    </submittedName>
</protein>
<dbReference type="AlphaFoldDB" id="A0AAN7UU52"/>
<proteinExistence type="predicted"/>
<dbReference type="Proteomes" id="UP001305414">
    <property type="component" value="Unassembled WGS sequence"/>
</dbReference>
<dbReference type="EMBL" id="JAWHQM010000022">
    <property type="protein sequence ID" value="KAK5631991.1"/>
    <property type="molecule type" value="Genomic_DNA"/>
</dbReference>